<evidence type="ECO:0000313" key="1">
    <source>
        <dbReference type="EMBL" id="WNL49495.1"/>
    </source>
</evidence>
<protein>
    <recommendedName>
        <fullName evidence="3">Tail protein</fullName>
    </recommendedName>
</protein>
<organism evidence="1 2">
    <name type="scientific">Bacillus phage DZ1</name>
    <dbReference type="NCBI Taxonomy" id="3075862"/>
    <lineage>
        <taxon>Viruses</taxon>
        <taxon>Duplodnaviria</taxon>
        <taxon>Heunggongvirae</taxon>
        <taxon>Uroviricota</taxon>
        <taxon>Caudoviricetes</taxon>
        <taxon>Ehrlichviridae</taxon>
        <taxon>Dazunavirus</taxon>
        <taxon>Dazunavirus DZ1</taxon>
    </lineage>
</organism>
<accession>A0AA96ELA9</accession>
<keyword evidence="2" id="KW-1185">Reference proteome</keyword>
<name>A0AA96ELA9_9CAUD</name>
<sequence>MQALARGGYSAQQVMDVLHAKHKPRNVRFRYDLLDRKLNYKRTLKNVLEGEVAFAAFATIKRTGKFKIEEEYIPAHVGRVERTVITKLGSIAEDPAFSFNNWVKTDAVVHAASGDLILQPYNGTIANNDVETGWRTVNIYADGWMAGGFIPWWSPTKYKVAQGGGWQGSWAQEVTRLGATQYPVGMQTGTDSGGGYNATNNLVSLSSGQQVYASFYFRTFNGEVNPNYLYAMGDLGNFRLDTSVTYTPTGYNNWVRCDAVGTCPSGRATGTYGLLIACDSAVNNGICNYDNIYFGTNKPIYSGMATSPVIDVSNTTTLGSDVARVKDSVLVFGDKSGTPTREGSWMPPKGMKVRYSTNGGTTWSAWTDVSYYGKLVPAGTDATNLRVQLQYSMSRWNSKDDVRLGNVQVSMIYEEGQLIPKTDIINYASDRLKPYMEIEMQDGNWIDFPLGVFLLNSPTRIDDTNKVHREVDAYDQLIILRDIKAYWNHTYTGNVVQNIRLIMTNYDVLIDPNLISIPPTQQSQNFTFPIGTPYLEMINTMLEAIGYYPLWVDANGIFRSSPYISPASRPADYKYFDDELSVTYNGMESELDLFETANAWVAVANDLDGNQTFTRIRQNNDQGITSIKSVGRIIVDYREAENIKTQAALDAYVDRLIQESTASYGKIRFKTALMPMHEYQDILHIRYSSLDIDDTFGETAWKMQLKAGGEMEHEARRVVYLR</sequence>
<dbReference type="Proteomes" id="UP001304814">
    <property type="component" value="Segment"/>
</dbReference>
<reference evidence="1 2" key="1">
    <citation type="submission" date="2023-07" db="EMBL/GenBank/DDBJ databases">
        <title>Isolation and characterization of Bacillus cereus bacteriophage DZ1 and its application in foods.</title>
        <authorList>
            <person name="Huang Z."/>
            <person name="Ding Y."/>
            <person name="Wu Q."/>
        </authorList>
    </citation>
    <scope>NUCLEOTIDE SEQUENCE [LARGE SCALE GENOMIC DNA]</scope>
</reference>
<evidence type="ECO:0008006" key="3">
    <source>
        <dbReference type="Google" id="ProtNLM"/>
    </source>
</evidence>
<evidence type="ECO:0000313" key="2">
    <source>
        <dbReference type="Proteomes" id="UP001304814"/>
    </source>
</evidence>
<proteinExistence type="predicted"/>
<dbReference type="EMBL" id="OR338916">
    <property type="protein sequence ID" value="WNL49495.1"/>
    <property type="molecule type" value="Genomic_DNA"/>
</dbReference>